<gene>
    <name evidence="2" type="ORF">LCOR_07988.1</name>
</gene>
<dbReference type="VEuPathDB" id="FungiDB:LCOR_07988.1"/>
<reference evidence="2" key="1">
    <citation type="submission" date="2013-08" db="EMBL/GenBank/DDBJ databases">
        <title>Gene expansion shapes genome architecture in the human pathogen Lichtheimia corymbifera: an evolutionary genomics analysis in the ancient terrestrial Mucorales (Mucoromycotina).</title>
        <authorList>
            <person name="Schwartze V.U."/>
            <person name="Winter S."/>
            <person name="Shelest E."/>
            <person name="Marcet-Houben M."/>
            <person name="Horn F."/>
            <person name="Wehner S."/>
            <person name="Hoffmann K."/>
            <person name="Riege K."/>
            <person name="Sammeth M."/>
            <person name="Nowrousian M."/>
            <person name="Valiante V."/>
            <person name="Linde J."/>
            <person name="Jacobsen I.D."/>
            <person name="Marz M."/>
            <person name="Brakhage A.A."/>
            <person name="Gabaldon T."/>
            <person name="Bocker S."/>
            <person name="Voigt K."/>
        </authorList>
    </citation>
    <scope>NUCLEOTIDE SEQUENCE [LARGE SCALE GENOMIC DNA]</scope>
    <source>
        <strain evidence="2">FSU 9682</strain>
    </source>
</reference>
<evidence type="ECO:0000313" key="2">
    <source>
        <dbReference type="EMBL" id="CDH56993.1"/>
    </source>
</evidence>
<dbReference type="EMBL" id="CBTN010000042">
    <property type="protein sequence ID" value="CDH56993.1"/>
    <property type="molecule type" value="Genomic_DNA"/>
</dbReference>
<comment type="caution">
    <text evidence="2">The sequence shown here is derived from an EMBL/GenBank/DDBJ whole genome shotgun (WGS) entry which is preliminary data.</text>
</comment>
<dbReference type="OrthoDB" id="2271749at2759"/>
<dbReference type="Gene3D" id="1.20.1280.140">
    <property type="match status" value="1"/>
</dbReference>
<evidence type="ECO:0000256" key="1">
    <source>
        <dbReference type="SAM" id="SignalP"/>
    </source>
</evidence>
<dbReference type="GO" id="GO:0005576">
    <property type="term" value="C:extracellular region"/>
    <property type="evidence" value="ECO:0007669"/>
    <property type="project" value="TreeGrafter"/>
</dbReference>
<dbReference type="PANTHER" id="PTHR38123:SF1">
    <property type="entry name" value="HYDROPHOBIC SURFACE BINDING PROTEIN"/>
    <property type="match status" value="1"/>
</dbReference>
<proteinExistence type="predicted"/>
<organism evidence="2 3">
    <name type="scientific">Lichtheimia corymbifera JMRC:FSU:9682</name>
    <dbReference type="NCBI Taxonomy" id="1263082"/>
    <lineage>
        <taxon>Eukaryota</taxon>
        <taxon>Fungi</taxon>
        <taxon>Fungi incertae sedis</taxon>
        <taxon>Mucoromycota</taxon>
        <taxon>Mucoromycotina</taxon>
        <taxon>Mucoromycetes</taxon>
        <taxon>Mucorales</taxon>
        <taxon>Lichtheimiaceae</taxon>
        <taxon>Lichtheimia</taxon>
    </lineage>
</organism>
<protein>
    <submittedName>
        <fullName evidence="2">Uncharacterized protein</fullName>
    </submittedName>
</protein>
<feature type="chain" id="PRO_5001655476" evidence="1">
    <location>
        <begin position="19"/>
        <end position="180"/>
    </location>
</feature>
<dbReference type="PANTHER" id="PTHR38123">
    <property type="entry name" value="CELL WALL SERINE-THREONINE-RICH GALACTOMANNOPROTEIN MP1 (AFU_ORTHOLOGUE AFUA_4G03240)"/>
    <property type="match status" value="1"/>
</dbReference>
<feature type="signal peptide" evidence="1">
    <location>
        <begin position="1"/>
        <end position="18"/>
    </location>
</feature>
<dbReference type="Proteomes" id="UP000027586">
    <property type="component" value="Unassembled WGS sequence"/>
</dbReference>
<dbReference type="InterPro" id="IPR021054">
    <property type="entry name" value="Cell_wall_mannoprotein_1"/>
</dbReference>
<keyword evidence="1" id="KW-0732">Signal</keyword>
<evidence type="ECO:0000313" key="3">
    <source>
        <dbReference type="Proteomes" id="UP000027586"/>
    </source>
</evidence>
<name>A0A068S3Q3_9FUNG</name>
<dbReference type="Pfam" id="PF12296">
    <property type="entry name" value="HsbA"/>
    <property type="match status" value="1"/>
</dbReference>
<accession>A0A068S3Q3</accession>
<sequence>MKFTTITAVAVALTTVNALSINRRAASTCGEDLDAMDNQLDVLDKLSKSWTPSLGGYLGALQGQQEAYKMQTIVNRAIKSCKYSSPASKEEVEHATRQLDDMVPRIESYLDHIAARKGEFDSVPLVSPLVKNNLKSMHAKTNELRKVVLSSTPASHYDKMDGYFNQIDSAYGRVYDVYGR</sequence>
<dbReference type="AlphaFoldDB" id="A0A068S3Q3"/>
<keyword evidence="3" id="KW-1185">Reference proteome</keyword>